<feature type="domain" description="PIN-like" evidence="1">
    <location>
        <begin position="13"/>
        <end position="117"/>
    </location>
</feature>
<dbReference type="EMBL" id="SJPM01000004">
    <property type="protein sequence ID" value="TWT97462.1"/>
    <property type="molecule type" value="Genomic_DNA"/>
</dbReference>
<dbReference type="Pfam" id="PF18475">
    <property type="entry name" value="PIN7"/>
    <property type="match status" value="1"/>
</dbReference>
<evidence type="ECO:0000313" key="3">
    <source>
        <dbReference type="Proteomes" id="UP000316213"/>
    </source>
</evidence>
<dbReference type="InterPro" id="IPR041494">
    <property type="entry name" value="PIN7"/>
</dbReference>
<protein>
    <recommendedName>
        <fullName evidence="1">PIN-like domain-containing protein</fullName>
    </recommendedName>
</protein>
<name>A0A5C6ABQ0_9BACT</name>
<comment type="caution">
    <text evidence="2">The sequence shown here is derived from an EMBL/GenBank/DDBJ whole genome shotgun (WGS) entry which is preliminary data.</text>
</comment>
<keyword evidence="3" id="KW-1185">Reference proteome</keyword>
<dbReference type="AlphaFoldDB" id="A0A5C6ABQ0"/>
<gene>
    <name evidence="2" type="ORF">Pla100_26160</name>
</gene>
<proteinExistence type="predicted"/>
<dbReference type="Proteomes" id="UP000316213">
    <property type="component" value="Unassembled WGS sequence"/>
</dbReference>
<sequence length="250" mass="26997">MTHASIDRPRVLLIDLDNCPHEIMDLESNAAHYELIIASHGTQEPRVPLGLAAIIGQLISRGRIEIWAMPAGKNSADFGLTFLAGRLSADRPENTHFEIASKDKDLDHAVGLLRRSGFTADRIDSSVMVNMSVAPAGEVSIAAASLARSLSGNGAKSRPKKKKSLIATARARGATPEIGLAALQELIDQGAIVYAINGLPTYHDERLKQFAASVKRKRSKSKTEPLKIAKLASKTRAIQVADSSQMRLFE</sequence>
<evidence type="ECO:0000313" key="2">
    <source>
        <dbReference type="EMBL" id="TWT97462.1"/>
    </source>
</evidence>
<reference evidence="2 3" key="1">
    <citation type="submission" date="2019-02" db="EMBL/GenBank/DDBJ databases">
        <title>Deep-cultivation of Planctomycetes and their phenomic and genomic characterization uncovers novel biology.</title>
        <authorList>
            <person name="Wiegand S."/>
            <person name="Jogler M."/>
            <person name="Boedeker C."/>
            <person name="Pinto D."/>
            <person name="Vollmers J."/>
            <person name="Rivas-Marin E."/>
            <person name="Kohn T."/>
            <person name="Peeters S.H."/>
            <person name="Heuer A."/>
            <person name="Rast P."/>
            <person name="Oberbeckmann S."/>
            <person name="Bunk B."/>
            <person name="Jeske O."/>
            <person name="Meyerdierks A."/>
            <person name="Storesund J.E."/>
            <person name="Kallscheuer N."/>
            <person name="Luecker S."/>
            <person name="Lage O.M."/>
            <person name="Pohl T."/>
            <person name="Merkel B.J."/>
            <person name="Hornburger P."/>
            <person name="Mueller R.-W."/>
            <person name="Bruemmer F."/>
            <person name="Labrenz M."/>
            <person name="Spormann A.M."/>
            <person name="Op Den Camp H."/>
            <person name="Overmann J."/>
            <person name="Amann R."/>
            <person name="Jetten M.S.M."/>
            <person name="Mascher T."/>
            <person name="Medema M.H."/>
            <person name="Devos D.P."/>
            <person name="Kaster A.-K."/>
            <person name="Ovreas L."/>
            <person name="Rohde M."/>
            <person name="Galperin M.Y."/>
            <person name="Jogler C."/>
        </authorList>
    </citation>
    <scope>NUCLEOTIDE SEQUENCE [LARGE SCALE GENOMIC DNA]</scope>
    <source>
        <strain evidence="2 3">Pla100</strain>
    </source>
</reference>
<organism evidence="2 3">
    <name type="scientific">Neorhodopirellula pilleata</name>
    <dbReference type="NCBI Taxonomy" id="2714738"/>
    <lineage>
        <taxon>Bacteria</taxon>
        <taxon>Pseudomonadati</taxon>
        <taxon>Planctomycetota</taxon>
        <taxon>Planctomycetia</taxon>
        <taxon>Pirellulales</taxon>
        <taxon>Pirellulaceae</taxon>
        <taxon>Neorhodopirellula</taxon>
    </lineage>
</organism>
<accession>A0A5C6ABQ0</accession>
<evidence type="ECO:0000259" key="1">
    <source>
        <dbReference type="Pfam" id="PF18475"/>
    </source>
</evidence>